<keyword evidence="2" id="KW-0732">Signal</keyword>
<keyword evidence="7" id="KW-1185">Reference proteome</keyword>
<dbReference type="InterPro" id="IPR001764">
    <property type="entry name" value="Glyco_hydro_3_N"/>
</dbReference>
<dbReference type="eggNOG" id="COG1472">
    <property type="taxonomic scope" value="Bacteria"/>
</dbReference>
<dbReference type="PANTHER" id="PTHR42721:SF3">
    <property type="entry name" value="BETA-D-XYLOSIDASE 5-RELATED"/>
    <property type="match status" value="1"/>
</dbReference>
<dbReference type="PROSITE" id="PS51257">
    <property type="entry name" value="PROKAR_LIPOPROTEIN"/>
    <property type="match status" value="1"/>
</dbReference>
<feature type="domain" description="Glycoside hydrolase family 3 C-terminal" evidence="5">
    <location>
        <begin position="381"/>
        <end position="435"/>
    </location>
</feature>
<organism evidence="6 7">
    <name type="scientific">Bacteroides graminisolvens DSM 19988 = JCM 15093</name>
    <dbReference type="NCBI Taxonomy" id="1121097"/>
    <lineage>
        <taxon>Bacteria</taxon>
        <taxon>Pseudomonadati</taxon>
        <taxon>Bacteroidota</taxon>
        <taxon>Bacteroidia</taxon>
        <taxon>Bacteroidales</taxon>
        <taxon>Bacteroidaceae</taxon>
        <taxon>Bacteroides</taxon>
    </lineage>
</organism>
<sequence>MTIIQTKGTMIKQKLIYLLPLFLLSSCSHQTYKSTSLSPDERAKLLLQELTLEEKVMLMMDSSKPIERLGIKPYNWWNEALHGVARAGLATVFPQPIGMAASFAPNDVFEVFTAVSDEARAKNTYYTSKGSYERYQGLTMWTPTVNIYRDPRWGRGIETYGEDPYLTSQMGVMVVKGLQGESNGKYDKLHACAKHFAVHSGPEWNRHEFNADNIRPRDLYETYLPPFEALVKEAKVKEVMCAYNRFEGEPCCGSDRLLMQILRKEWGYKGIVLSDCGAIADFYNDRGHKTHSDAESASASAVLSGTDLECGSSYQALVNAVKQGKINESAIDEAVQRLLAARFSLGEMDNPENVSWTKIPLSVVASAKHDSLSLDIALKSMTLLLNKNNILPLKRGELTLAVMGPNANDSVMQWGNYNGMPSQTVTILEGIRRMLGHTDKLIYEQGCG</sequence>
<dbReference type="Pfam" id="PF00933">
    <property type="entry name" value="Glyco_hydro_3"/>
    <property type="match status" value="1"/>
</dbReference>
<dbReference type="Proteomes" id="UP000027601">
    <property type="component" value="Unassembled WGS sequence"/>
</dbReference>
<dbReference type="InterPro" id="IPR044993">
    <property type="entry name" value="BXL"/>
</dbReference>
<dbReference type="SUPFAM" id="SSF51445">
    <property type="entry name" value="(Trans)glycosidases"/>
    <property type="match status" value="1"/>
</dbReference>
<dbReference type="GO" id="GO:0045493">
    <property type="term" value="P:xylan catabolic process"/>
    <property type="evidence" value="ECO:0007669"/>
    <property type="project" value="InterPro"/>
</dbReference>
<accession>A0A069CYX5</accession>
<name>A0A069CYX5_9BACE</name>
<dbReference type="GO" id="GO:0046556">
    <property type="term" value="F:alpha-L-arabinofuranosidase activity"/>
    <property type="evidence" value="ECO:0007669"/>
    <property type="project" value="TreeGrafter"/>
</dbReference>
<dbReference type="STRING" id="1121097.GCA_000428125_00226"/>
<evidence type="ECO:0000313" key="6">
    <source>
        <dbReference type="EMBL" id="GAK35256.1"/>
    </source>
</evidence>
<dbReference type="SUPFAM" id="SSF52279">
    <property type="entry name" value="Beta-D-glucan exohydrolase, C-terminal domain"/>
    <property type="match status" value="1"/>
</dbReference>
<dbReference type="GO" id="GO:0031222">
    <property type="term" value="P:arabinan catabolic process"/>
    <property type="evidence" value="ECO:0007669"/>
    <property type="project" value="TreeGrafter"/>
</dbReference>
<comment type="caution">
    <text evidence="6">The sequence shown here is derived from an EMBL/GenBank/DDBJ whole genome shotgun (WGS) entry which is preliminary data.</text>
</comment>
<evidence type="ECO:0000256" key="1">
    <source>
        <dbReference type="ARBA" id="ARBA00005336"/>
    </source>
</evidence>
<dbReference type="EMBL" id="BAJS01000001">
    <property type="protein sequence ID" value="GAK35256.1"/>
    <property type="molecule type" value="Genomic_DNA"/>
</dbReference>
<reference evidence="6 7" key="1">
    <citation type="journal article" date="2015" name="Microbes Environ.">
        <title>Distribution and evolution of nitrogen fixation genes in the phylum bacteroidetes.</title>
        <authorList>
            <person name="Inoue J."/>
            <person name="Oshima K."/>
            <person name="Suda W."/>
            <person name="Sakamoto M."/>
            <person name="Iino T."/>
            <person name="Noda S."/>
            <person name="Hongoh Y."/>
            <person name="Hattori M."/>
            <person name="Ohkuma M."/>
        </authorList>
    </citation>
    <scope>NUCLEOTIDE SEQUENCE [LARGE SCALE GENOMIC DNA]</scope>
    <source>
        <strain evidence="6 7">JCM 15093</strain>
    </source>
</reference>
<evidence type="ECO:0000259" key="4">
    <source>
        <dbReference type="Pfam" id="PF00933"/>
    </source>
</evidence>
<protein>
    <submittedName>
        <fullName evidence="6">Beta-glucosidase</fullName>
    </submittedName>
</protein>
<dbReference type="InterPro" id="IPR036962">
    <property type="entry name" value="Glyco_hydro_3_N_sf"/>
</dbReference>
<gene>
    <name evidence="6" type="ORF">JCM15093_336</name>
</gene>
<dbReference type="Pfam" id="PF01915">
    <property type="entry name" value="Glyco_hydro_3_C"/>
    <property type="match status" value="1"/>
</dbReference>
<keyword evidence="3" id="KW-0378">Hydrolase</keyword>
<dbReference type="InterPro" id="IPR036881">
    <property type="entry name" value="Glyco_hydro_3_C_sf"/>
</dbReference>
<dbReference type="PRINTS" id="PR00133">
    <property type="entry name" value="GLHYDRLASE3"/>
</dbReference>
<dbReference type="InterPro" id="IPR002772">
    <property type="entry name" value="Glyco_hydro_3_C"/>
</dbReference>
<proteinExistence type="inferred from homology"/>
<feature type="domain" description="Glycoside hydrolase family 3 N-terminal" evidence="4">
    <location>
        <begin position="56"/>
        <end position="339"/>
    </location>
</feature>
<comment type="similarity">
    <text evidence="1">Belongs to the glycosyl hydrolase 3 family.</text>
</comment>
<evidence type="ECO:0000313" key="7">
    <source>
        <dbReference type="Proteomes" id="UP000027601"/>
    </source>
</evidence>
<dbReference type="PANTHER" id="PTHR42721">
    <property type="entry name" value="SUGAR HYDROLASE-RELATED"/>
    <property type="match status" value="1"/>
</dbReference>
<dbReference type="Gene3D" id="3.40.50.1700">
    <property type="entry name" value="Glycoside hydrolase family 3 C-terminal domain"/>
    <property type="match status" value="1"/>
</dbReference>
<dbReference type="GO" id="GO:0009044">
    <property type="term" value="F:xylan 1,4-beta-xylosidase activity"/>
    <property type="evidence" value="ECO:0007669"/>
    <property type="project" value="InterPro"/>
</dbReference>
<evidence type="ECO:0000256" key="2">
    <source>
        <dbReference type="ARBA" id="ARBA00022729"/>
    </source>
</evidence>
<evidence type="ECO:0000259" key="5">
    <source>
        <dbReference type="Pfam" id="PF01915"/>
    </source>
</evidence>
<dbReference type="Gene3D" id="3.20.20.300">
    <property type="entry name" value="Glycoside hydrolase, family 3, N-terminal domain"/>
    <property type="match status" value="1"/>
</dbReference>
<dbReference type="InterPro" id="IPR017853">
    <property type="entry name" value="GH"/>
</dbReference>
<evidence type="ECO:0000256" key="3">
    <source>
        <dbReference type="ARBA" id="ARBA00022801"/>
    </source>
</evidence>
<dbReference type="AlphaFoldDB" id="A0A069CYX5"/>